<evidence type="ECO:0000313" key="11">
    <source>
        <dbReference type="EMBL" id="UZF16437.1"/>
    </source>
</evidence>
<dbReference type="PATRIC" id="fig|305.92.peg.2014"/>
<proteinExistence type="predicted"/>
<dbReference type="Proteomes" id="UP000262427">
    <property type="component" value="Chromosome CM"/>
</dbReference>
<evidence type="ECO:0000313" key="7">
    <source>
        <dbReference type="EMBL" id="CUV38317.1"/>
    </source>
</evidence>
<dbReference type="EMBL" id="CP085043">
    <property type="protein sequence ID" value="UZF16437.1"/>
    <property type="molecule type" value="Genomic_DNA"/>
</dbReference>
<dbReference type="EMBL" id="LN899820">
    <property type="protein sequence ID" value="CUV55388.1"/>
    <property type="molecule type" value="Genomic_DNA"/>
</dbReference>
<accession>A0A0K1ZL40</accession>
<evidence type="ECO:0000313" key="12">
    <source>
        <dbReference type="Proteomes" id="UP000262427"/>
    </source>
</evidence>
<evidence type="ECO:0000313" key="10">
    <source>
        <dbReference type="EMBL" id="CUV62327.1"/>
    </source>
</evidence>
<dbReference type="EMBL" id="LN899826">
    <property type="protein sequence ID" value="CUV38317.1"/>
    <property type="molecule type" value="Genomic_DNA"/>
</dbReference>
<feature type="domain" description="Prolyl 4-hydroxylase alpha subunit Fe(2+) 2OG dioxygenase" evidence="1">
    <location>
        <begin position="116"/>
        <end position="229"/>
    </location>
</feature>
<evidence type="ECO:0000313" key="6">
    <source>
        <dbReference type="EMBL" id="CUV33440.1"/>
    </source>
</evidence>
<dbReference type="EMBL" id="CP025741">
    <property type="protein sequence ID" value="AYA46371.1"/>
    <property type="molecule type" value="Genomic_DNA"/>
</dbReference>
<reference evidence="2" key="2">
    <citation type="submission" date="2018-01" db="EMBL/GenBank/DDBJ databases">
        <title>Ralstonia pseudosolanacearum P824 infects blueberry.</title>
        <authorList>
            <person name="Bocsanczy A.M."/>
            <person name="Norman D.J."/>
        </authorList>
    </citation>
    <scope>NUCLEOTIDE SEQUENCE</scope>
    <source>
        <strain evidence="2">P824</strain>
    </source>
</reference>
<organism evidence="4">
    <name type="scientific">Ralstonia solanacearum</name>
    <name type="common">Pseudomonas solanacearum</name>
    <dbReference type="NCBI Taxonomy" id="305"/>
    <lineage>
        <taxon>Bacteria</taxon>
        <taxon>Pseudomonadati</taxon>
        <taxon>Pseudomonadota</taxon>
        <taxon>Betaproteobacteria</taxon>
        <taxon>Burkholderiales</taxon>
        <taxon>Burkholderiaceae</taxon>
        <taxon>Ralstonia</taxon>
        <taxon>Ralstonia solanacearum species complex</taxon>
    </lineage>
</organism>
<evidence type="ECO:0000313" key="5">
    <source>
        <dbReference type="EMBL" id="CUV29976.1"/>
    </source>
</evidence>
<dbReference type="Pfam" id="PF13640">
    <property type="entry name" value="2OG-FeII_Oxy_3"/>
    <property type="match status" value="1"/>
</dbReference>
<reference evidence="11" key="4">
    <citation type="submission" date="2021-10" db="EMBL/GenBank/DDBJ databases">
        <title>Complete genome sequences of five Ralstonia solancearum strains isolated from sunflower.</title>
        <authorList>
            <person name="She X."/>
            <person name="He Z."/>
        </authorList>
    </citation>
    <scope>NUCLEOTIDE SEQUENCE</scope>
    <source>
        <strain evidence="11">RS638</strain>
    </source>
</reference>
<dbReference type="EMBL" id="LN899827">
    <property type="protein sequence ID" value="CUV44304.1"/>
    <property type="molecule type" value="Genomic_DNA"/>
</dbReference>
<evidence type="ECO:0000313" key="9">
    <source>
        <dbReference type="EMBL" id="CUV55388.1"/>
    </source>
</evidence>
<dbReference type="EMBL" id="LN899822">
    <property type="protein sequence ID" value="CUV62327.1"/>
    <property type="molecule type" value="Genomic_DNA"/>
</dbReference>
<name>A0A0K1ZL40_RALSL</name>
<dbReference type="InterPro" id="IPR044862">
    <property type="entry name" value="Pro_4_hyd_alph_FE2OG_OXY"/>
</dbReference>
<dbReference type="Gene3D" id="2.60.120.620">
    <property type="entry name" value="q2cbj1_9rhob like domain"/>
    <property type="match status" value="1"/>
</dbReference>
<evidence type="ECO:0000313" key="4">
    <source>
        <dbReference type="EMBL" id="CUV23642.1"/>
    </source>
</evidence>
<gene>
    <name evidence="11" type="ORF">LH706_08410</name>
    <name evidence="3" type="ORF">PSS4_v1_660033</name>
    <name evidence="10" type="ORF">RD1301_v1_2210014</name>
    <name evidence="2" type="ORF">RSP824_07635</name>
    <name evidence="4" type="ORF">RUN1744_v1_420050</name>
    <name evidence="5" type="ORF">RUN1985_v1_550007</name>
    <name evidence="9" type="ORF">RUN215_v1_480044</name>
    <name evidence="6" type="ORF">TD1301_v1_420006</name>
    <name evidence="7" type="ORF">TF3108_v1_110033</name>
    <name evidence="8" type="ORF">TO10_v1_150043</name>
</gene>
<evidence type="ECO:0000313" key="2">
    <source>
        <dbReference type="EMBL" id="AYA46371.1"/>
    </source>
</evidence>
<dbReference type="EMBL" id="LN899824">
    <property type="protein sequence ID" value="CUV29976.1"/>
    <property type="molecule type" value="Genomic_DNA"/>
</dbReference>
<reference evidence="4" key="1">
    <citation type="submission" date="2015-10" db="EMBL/GenBank/DDBJ databases">
        <authorList>
            <person name="Gilbert D.G."/>
        </authorList>
    </citation>
    <scope>NUCLEOTIDE SEQUENCE</scope>
    <source>
        <strain evidence="4">Phyl III-seqv23</strain>
    </source>
</reference>
<evidence type="ECO:0000313" key="8">
    <source>
        <dbReference type="EMBL" id="CUV44304.1"/>
    </source>
</evidence>
<dbReference type="AlphaFoldDB" id="A0A0K1ZL40"/>
<sequence>MSSIALHQGGLLVADGLLGANALATLRDHVAQSDYRGVHGQKWDRVWRLWDGNPQRGPSVYYDPDGRFDWKGPAYPTGTVVDQLIDAVRTLSALHPDVAGAECVDWAGIYLCPWLYPVGSALSLHQDAARYTGSFAFFLHARWRLHWGGELFVYPPASPAGLAASPALGGDLPWISDDGPDEAMISDVALAIAPSPNRLVLLGEDRPHRVARVDQNAGAHVRVSIAGFFLRAP</sequence>
<reference evidence="12" key="3">
    <citation type="submission" date="2018-01" db="EMBL/GenBank/DDBJ databases">
        <title>Raltonia solanacearum P824 infects blueberry.</title>
        <authorList>
            <person name="Bocsanczy A.M."/>
            <person name="Norman D.J."/>
        </authorList>
    </citation>
    <scope>NUCLEOTIDE SEQUENCE [LARGE SCALE GENOMIC DNA]</scope>
    <source>
        <strain evidence="12">P824</strain>
    </source>
</reference>
<protein>
    <submittedName>
        <fullName evidence="11">2OG-Fe(II) oxygenase</fullName>
    </submittedName>
</protein>
<dbReference type="EMBL" id="LN899821">
    <property type="protein sequence ID" value="CUV18496.1"/>
    <property type="molecule type" value="Genomic_DNA"/>
</dbReference>
<evidence type="ECO:0000313" key="3">
    <source>
        <dbReference type="EMBL" id="CUV18496.1"/>
    </source>
</evidence>
<dbReference type="EMBL" id="LN899825">
    <property type="protein sequence ID" value="CUV33440.1"/>
    <property type="molecule type" value="Genomic_DNA"/>
</dbReference>
<dbReference type="EMBL" id="LN899823">
    <property type="protein sequence ID" value="CUV23642.1"/>
    <property type="molecule type" value="Genomic_DNA"/>
</dbReference>
<evidence type="ECO:0000259" key="1">
    <source>
        <dbReference type="Pfam" id="PF13640"/>
    </source>
</evidence>